<evidence type="ECO:0000256" key="3">
    <source>
        <dbReference type="ARBA" id="ARBA00022741"/>
    </source>
</evidence>
<evidence type="ECO:0000313" key="7">
    <source>
        <dbReference type="EMBL" id="AWU73853.1"/>
    </source>
</evidence>
<keyword evidence="4" id="KW-0067">ATP-binding</keyword>
<sequence>MSAKTVYHLYNVAAGAAKVVKKAVEVGTKDCHLLNSIKGNDALFTEAKIVSEEAKAKAANRPFSDANVESQAHHYDEFGDSETDIFQIAKRKSAKARGSAVNDEAEIDIYKAAKGESDKVHKKKGHGNKQQKRELHTSRMLSEDDKKGSKVEVIGSKKEPAVKLTQASIPSSRLGRLFHYGTLAASMGAHVLKDTATHYAKTGKVPEMKSVILSPRNIELMARKFSQMRGAALKVGQMLSFQDNSVLPPDIQKILLRVQNNAHYMPADQLEKTLAFELGEDWRSRLFASFDDIPIAAASIGQVHTAVTRKGLEQVVVKVQYPGVANSIDSDLDNILTLLTSTKMLPPGMFLEKSIANARVELKWECDYIREANNIVRYKEMLANEKVFEVPKVYHDLSDEHVLTMQRMRGTEIAKGDWPQDVKDRISTEIMRLTLKEIYQYRFMQTDPNWANFLYNEQTDKIELLDFGACRDFDKEFTIPYANCLRAAVREDREAAKKYSIELGFLTGLESEAMTNAHVDSIMVLGEPFRAETSFNFEGQTITDRVRTNIKLMLNERLTPPPEETYSLHRKLSGAYLLCARMKATISSKIFEDVIGLEYE</sequence>
<reference evidence="7 12" key="5">
    <citation type="submission" date="2018-06" db="EMBL/GenBank/DDBJ databases">
        <title>Population genomics shows no distinction between pathogenic Candida krusei and environmental Pichia kudriavzevii: One species, four names.</title>
        <authorList>
            <person name="Douglass A.P."/>
            <person name="Offei B."/>
            <person name="Braun-Galleani S."/>
            <person name="Coughlan A.Y."/>
            <person name="Martos A."/>
            <person name="Ortiz-Merino R.A."/>
            <person name="Byrne K.P."/>
            <person name="Wolfe K.H."/>
        </authorList>
    </citation>
    <scope>NUCLEOTIDE SEQUENCE [LARGE SCALE GENOMIC DNA]</scope>
    <source>
        <strain evidence="7 12">CBS573</strain>
    </source>
</reference>
<reference evidence="8" key="2">
    <citation type="submission" date="2014-08" db="EMBL/GenBank/DDBJ databases">
        <title>Exploiting Issatchenkia orientalis SD108 for Succinic Acid Production.</title>
        <authorList>
            <person name="Xiao H."/>
            <person name="Shao Z."/>
            <person name="Jiang Y."/>
            <person name="Dole S."/>
            <person name="Zhao H."/>
        </authorList>
    </citation>
    <scope>NUCLEOTIDE SEQUENCE [LARGE SCALE GENOMIC DNA]</scope>
    <source>
        <strain evidence="8">SD108</strain>
    </source>
</reference>
<reference evidence="9" key="4">
    <citation type="submission" date="2017-01" db="EMBL/GenBank/DDBJ databases">
        <authorList>
            <person name="Mah S.A."/>
            <person name="Swanson W.J."/>
            <person name="Moy G.W."/>
            <person name="Vacquier V.D."/>
        </authorList>
    </citation>
    <scope>NUCLEOTIDE SEQUENCE [LARGE SCALE GENOMIC DNA]</scope>
    <source>
        <strain evidence="9">129</strain>
    </source>
</reference>
<dbReference type="EMBL" id="MQVM01000003">
    <property type="protein sequence ID" value="ONH76653.1"/>
    <property type="molecule type" value="Genomic_DNA"/>
</dbReference>
<dbReference type="HOGENOM" id="CLU_006533_9_2_1"/>
<dbReference type="EMBL" id="CP028773">
    <property type="protein sequence ID" value="AWU73853.1"/>
    <property type="molecule type" value="Genomic_DNA"/>
</dbReference>
<organism evidence="8 10">
    <name type="scientific">Pichia kudriavzevii</name>
    <name type="common">Yeast</name>
    <name type="synonym">Issatchenkia orientalis</name>
    <dbReference type="NCBI Taxonomy" id="4909"/>
    <lineage>
        <taxon>Eukaryota</taxon>
        <taxon>Fungi</taxon>
        <taxon>Dikarya</taxon>
        <taxon>Ascomycota</taxon>
        <taxon>Saccharomycotina</taxon>
        <taxon>Pichiomycetes</taxon>
        <taxon>Pichiales</taxon>
        <taxon>Pichiaceae</taxon>
        <taxon>Pichia</taxon>
    </lineage>
</organism>
<dbReference type="InterPro" id="IPR011009">
    <property type="entry name" value="Kinase-like_dom_sf"/>
</dbReference>
<keyword evidence="12" id="KW-1185">Reference proteome</keyword>
<reference evidence="10" key="1">
    <citation type="journal article" date="2014" name="Microb. Cell Fact.">
        <title>Exploiting Issatchenkia orientalis SD108 for succinic acid production.</title>
        <authorList>
            <person name="Xiao H."/>
            <person name="Shao Z."/>
            <person name="Jiang Y."/>
            <person name="Dole S."/>
            <person name="Zhao H."/>
        </authorList>
    </citation>
    <scope>NUCLEOTIDE SEQUENCE [LARGE SCALE GENOMIC DNA]</scope>
    <source>
        <strain evidence="10">SD108</strain>
    </source>
</reference>
<evidence type="ECO:0000313" key="12">
    <source>
        <dbReference type="Proteomes" id="UP000249293"/>
    </source>
</evidence>
<keyword evidence="2" id="KW-0808">Transferase</keyword>
<evidence type="ECO:0000256" key="2">
    <source>
        <dbReference type="ARBA" id="ARBA00022679"/>
    </source>
</evidence>
<feature type="region of interest" description="Disordered" evidence="5">
    <location>
        <begin position="116"/>
        <end position="150"/>
    </location>
</feature>
<dbReference type="GO" id="GO:0016887">
    <property type="term" value="F:ATP hydrolysis activity"/>
    <property type="evidence" value="ECO:0007669"/>
    <property type="project" value="EnsemblFungi"/>
</dbReference>
<feature type="compositionally biased region" description="Basic and acidic residues" evidence="5">
    <location>
        <begin position="131"/>
        <end position="150"/>
    </location>
</feature>
<evidence type="ECO:0000256" key="5">
    <source>
        <dbReference type="SAM" id="MobiDB-lite"/>
    </source>
</evidence>
<dbReference type="GO" id="GO:0006744">
    <property type="term" value="P:ubiquinone biosynthetic process"/>
    <property type="evidence" value="ECO:0007669"/>
    <property type="project" value="EnsemblFungi"/>
</dbReference>
<dbReference type="Pfam" id="PF03109">
    <property type="entry name" value="ABC1"/>
    <property type="match status" value="1"/>
</dbReference>
<dbReference type="CDD" id="cd13970">
    <property type="entry name" value="ABC1_ADCK3"/>
    <property type="match status" value="1"/>
</dbReference>
<dbReference type="InterPro" id="IPR034646">
    <property type="entry name" value="ADCK3_dom"/>
</dbReference>
<comment type="similarity">
    <text evidence="1">Belongs to the protein kinase superfamily. ADCK protein kinase family.</text>
</comment>
<evidence type="ECO:0000313" key="11">
    <source>
        <dbReference type="Proteomes" id="UP000189274"/>
    </source>
</evidence>
<evidence type="ECO:0000313" key="8">
    <source>
        <dbReference type="EMBL" id="KGK38733.1"/>
    </source>
</evidence>
<dbReference type="PANTHER" id="PTHR43851:SF3">
    <property type="entry name" value="COENZYME Q8"/>
    <property type="match status" value="1"/>
</dbReference>
<gene>
    <name evidence="9" type="ORF">BOH78_0918</name>
    <name evidence="7" type="ORF">C5L36_0A04500</name>
    <name evidence="8" type="ORF">JL09_g2125</name>
</gene>
<dbReference type="Proteomes" id="UP000029867">
    <property type="component" value="Unassembled WGS sequence"/>
</dbReference>
<evidence type="ECO:0000259" key="6">
    <source>
        <dbReference type="Pfam" id="PF03109"/>
    </source>
</evidence>
<reference evidence="11" key="3">
    <citation type="journal article" date="2017" name="Genome Announc.">
        <title>Genome sequences of Cyberlindnera fabianii 65, Pichia kudriavzevii 129, and Saccharomyces cerevisiae 131 isolated from fermented masau fruits in Zimbabwe.</title>
        <authorList>
            <person name="van Rijswijck I.M.H."/>
            <person name="Derks M.F.L."/>
            <person name="Abee T."/>
            <person name="de Ridder D."/>
            <person name="Smid E.J."/>
        </authorList>
    </citation>
    <scope>NUCLEOTIDE SEQUENCE [LARGE SCALE GENOMIC DNA]</scope>
    <source>
        <strain evidence="11">129</strain>
    </source>
</reference>
<name>A0A099P0Z5_PICKU</name>
<dbReference type="GO" id="GO:0004672">
    <property type="term" value="F:protein kinase activity"/>
    <property type="evidence" value="ECO:0007669"/>
    <property type="project" value="EnsemblFungi"/>
</dbReference>
<dbReference type="InterPro" id="IPR004147">
    <property type="entry name" value="ABC1_dom"/>
</dbReference>
<feature type="compositionally biased region" description="Basic residues" evidence="5">
    <location>
        <begin position="120"/>
        <end position="130"/>
    </location>
</feature>
<proteinExistence type="inferred from homology"/>
<dbReference type="EMBL" id="JQFK01000016">
    <property type="protein sequence ID" value="KGK38733.1"/>
    <property type="molecule type" value="Genomic_DNA"/>
</dbReference>
<dbReference type="VEuPathDB" id="FungiDB:C5L36_0A04500"/>
<evidence type="ECO:0000313" key="10">
    <source>
        <dbReference type="Proteomes" id="UP000029867"/>
    </source>
</evidence>
<evidence type="ECO:0000256" key="4">
    <source>
        <dbReference type="ARBA" id="ARBA00022840"/>
    </source>
</evidence>
<dbReference type="GO" id="GO:0008289">
    <property type="term" value="F:lipid binding"/>
    <property type="evidence" value="ECO:0007669"/>
    <property type="project" value="EnsemblFungi"/>
</dbReference>
<dbReference type="PANTHER" id="PTHR43851">
    <property type="match status" value="1"/>
</dbReference>
<dbReference type="STRING" id="4909.A0A099P0Z5"/>
<dbReference type="OrthoDB" id="201153at2759"/>
<dbReference type="InterPro" id="IPR051409">
    <property type="entry name" value="Atypical_kinase_ADCK"/>
</dbReference>
<keyword evidence="3" id="KW-0547">Nucleotide-binding</keyword>
<dbReference type="Proteomes" id="UP000249293">
    <property type="component" value="Chromosome 1"/>
</dbReference>
<feature type="domain" description="ABC1 atypical kinase-like" evidence="6">
    <location>
        <begin position="257"/>
        <end position="499"/>
    </location>
</feature>
<dbReference type="eggNOG" id="KOG1234">
    <property type="taxonomic scope" value="Eukaryota"/>
</dbReference>
<accession>A0A099P0Z5</accession>
<protein>
    <submittedName>
        <fullName evidence="9">Atypical kinase COQ8, mitochondrial</fullName>
    </submittedName>
</protein>
<dbReference type="SUPFAM" id="SSF56112">
    <property type="entry name" value="Protein kinase-like (PK-like)"/>
    <property type="match status" value="1"/>
</dbReference>
<dbReference type="GO" id="GO:0005524">
    <property type="term" value="F:ATP binding"/>
    <property type="evidence" value="ECO:0007669"/>
    <property type="project" value="UniProtKB-KW"/>
</dbReference>
<evidence type="ECO:0000256" key="1">
    <source>
        <dbReference type="ARBA" id="ARBA00009670"/>
    </source>
</evidence>
<keyword evidence="9" id="KW-0418">Kinase</keyword>
<dbReference type="AlphaFoldDB" id="A0A099P0Z5"/>
<evidence type="ECO:0000313" key="9">
    <source>
        <dbReference type="EMBL" id="ONH76653.1"/>
    </source>
</evidence>
<dbReference type="GO" id="GO:0005759">
    <property type="term" value="C:mitochondrial matrix"/>
    <property type="evidence" value="ECO:0007669"/>
    <property type="project" value="EnsemblFungi"/>
</dbReference>
<dbReference type="Proteomes" id="UP000189274">
    <property type="component" value="Unassembled WGS sequence"/>
</dbReference>